<dbReference type="STRING" id="37546.A0A1B0FC89"/>
<feature type="compositionally biased region" description="Low complexity" evidence="1">
    <location>
        <begin position="86"/>
        <end position="108"/>
    </location>
</feature>
<feature type="compositionally biased region" description="Polar residues" evidence="1">
    <location>
        <begin position="109"/>
        <end position="140"/>
    </location>
</feature>
<dbReference type="VEuPathDB" id="VectorBase:GMOY001174"/>
<feature type="region of interest" description="Disordered" evidence="1">
    <location>
        <begin position="77"/>
        <end position="140"/>
    </location>
</feature>
<dbReference type="EnsemblMetazoa" id="GMOY001174-RA">
    <property type="protein sequence ID" value="GMOY001174-PA"/>
    <property type="gene ID" value="GMOY001174"/>
</dbReference>
<name>A0A1B0FC89_GLOMM</name>
<organism evidence="2 3">
    <name type="scientific">Glossina morsitans morsitans</name>
    <name type="common">Savannah tsetse fly</name>
    <dbReference type="NCBI Taxonomy" id="37546"/>
    <lineage>
        <taxon>Eukaryota</taxon>
        <taxon>Metazoa</taxon>
        <taxon>Ecdysozoa</taxon>
        <taxon>Arthropoda</taxon>
        <taxon>Hexapoda</taxon>
        <taxon>Insecta</taxon>
        <taxon>Pterygota</taxon>
        <taxon>Neoptera</taxon>
        <taxon>Endopterygota</taxon>
        <taxon>Diptera</taxon>
        <taxon>Brachycera</taxon>
        <taxon>Muscomorpha</taxon>
        <taxon>Hippoboscoidea</taxon>
        <taxon>Glossinidae</taxon>
        <taxon>Glossina</taxon>
    </lineage>
</organism>
<dbReference type="EMBL" id="CCAG010014212">
    <property type="status" value="NOT_ANNOTATED_CDS"/>
    <property type="molecule type" value="Genomic_DNA"/>
</dbReference>
<proteinExistence type="predicted"/>
<evidence type="ECO:0000313" key="2">
    <source>
        <dbReference type="EnsemblMetazoa" id="GMOY001174-PA"/>
    </source>
</evidence>
<evidence type="ECO:0000313" key="3">
    <source>
        <dbReference type="Proteomes" id="UP000092444"/>
    </source>
</evidence>
<dbReference type="Proteomes" id="UP000092444">
    <property type="component" value="Unassembled WGS sequence"/>
</dbReference>
<evidence type="ECO:0000256" key="1">
    <source>
        <dbReference type="SAM" id="MobiDB-lite"/>
    </source>
</evidence>
<accession>A0A1B0FC89</accession>
<reference evidence="2" key="1">
    <citation type="submission" date="2020-05" db="UniProtKB">
        <authorList>
            <consortium name="EnsemblMetazoa"/>
        </authorList>
    </citation>
    <scope>IDENTIFICATION</scope>
    <source>
        <strain evidence="2">Yale</strain>
    </source>
</reference>
<dbReference type="AlphaFoldDB" id="A0A1B0FC89"/>
<sequence>MGTAPSTTILPVTSGTRMFFDYFGYTAPSTDSMTDMTLSSPLHAGSDAAFSSSPTVDVPTATNSTAIPVSTSIVATATPDDLNHPNSSSNSNSGISTSGTGSRDSSASIGPSSNESRNSVNNTCSTPTVSSHGNSSTLPIQIPTTAGLTISHPHGHTHDVHTSAAHISGALVPTLSPPRLNINGGFSSSMSAMYPALHHTPMPMADTYSQLTYSYTPIAVFFSIAFHDVKHLNEN</sequence>
<protein>
    <submittedName>
        <fullName evidence="2">Uncharacterized protein</fullName>
    </submittedName>
</protein>
<keyword evidence="3" id="KW-1185">Reference proteome</keyword>